<dbReference type="EMBL" id="UAWL01000006">
    <property type="protein sequence ID" value="SQB98223.1"/>
    <property type="molecule type" value="Genomic_DNA"/>
</dbReference>
<name>A0A2X3BC99_9HELI</name>
<evidence type="ECO:0000313" key="2">
    <source>
        <dbReference type="Proteomes" id="UP000250166"/>
    </source>
</evidence>
<protein>
    <submittedName>
        <fullName evidence="1">Uncharacterized protein</fullName>
    </submittedName>
</protein>
<evidence type="ECO:0000313" key="1">
    <source>
        <dbReference type="EMBL" id="SQB98223.1"/>
    </source>
</evidence>
<dbReference type="AlphaFoldDB" id="A0A2X3BC99"/>
<accession>A0A2X3BC99</accession>
<proteinExistence type="predicted"/>
<sequence>MILDFLLYVMISIMQRISAVVWDMAVVSFKFKISKNLKKLCVIYYKSYLI</sequence>
<organism evidence="1 2">
    <name type="scientific">Helicobacter fennelliae</name>
    <dbReference type="NCBI Taxonomy" id="215"/>
    <lineage>
        <taxon>Bacteria</taxon>
        <taxon>Pseudomonadati</taxon>
        <taxon>Campylobacterota</taxon>
        <taxon>Epsilonproteobacteria</taxon>
        <taxon>Campylobacterales</taxon>
        <taxon>Helicobacteraceae</taxon>
        <taxon>Helicobacter</taxon>
    </lineage>
</organism>
<dbReference type="Proteomes" id="UP000250166">
    <property type="component" value="Unassembled WGS sequence"/>
</dbReference>
<reference evidence="1 2" key="1">
    <citation type="submission" date="2018-06" db="EMBL/GenBank/DDBJ databases">
        <authorList>
            <consortium name="Pathogen Informatics"/>
            <person name="Doyle S."/>
        </authorList>
    </citation>
    <scope>NUCLEOTIDE SEQUENCE [LARGE SCALE GENOMIC DNA]</scope>
    <source>
        <strain evidence="1 2">NCTC13102</strain>
    </source>
</reference>
<gene>
    <name evidence="1" type="ORF">NCTC13102_00680</name>
</gene>